<keyword evidence="3" id="KW-0653">Protein transport</keyword>
<dbReference type="PANTHER" id="PTHR15954:SF4">
    <property type="entry name" value="VACUOLAR PROTEIN SORTING-ASSOCIATED PROTEIN 51 HOMOLOG"/>
    <property type="match status" value="1"/>
</dbReference>
<dbReference type="Pfam" id="PF08700">
    <property type="entry name" value="VPS51_Exo84_N"/>
    <property type="match status" value="1"/>
</dbReference>
<evidence type="ECO:0000313" key="6">
    <source>
        <dbReference type="Proteomes" id="UP000190648"/>
    </source>
</evidence>
<evidence type="ECO:0000256" key="1">
    <source>
        <dbReference type="ARBA" id="ARBA00006080"/>
    </source>
</evidence>
<comment type="similarity">
    <text evidence="1 3">Belongs to the VPS51 family.</text>
</comment>
<dbReference type="Proteomes" id="UP000190648">
    <property type="component" value="Unassembled WGS sequence"/>
</dbReference>
<evidence type="ECO:0000256" key="2">
    <source>
        <dbReference type="ARBA" id="ARBA00016122"/>
    </source>
</evidence>
<dbReference type="GO" id="GO:0032456">
    <property type="term" value="P:endocytic recycling"/>
    <property type="evidence" value="ECO:0007669"/>
    <property type="project" value="UniProtKB-UniRule"/>
</dbReference>
<dbReference type="GO" id="GO:0005829">
    <property type="term" value="C:cytosol"/>
    <property type="evidence" value="ECO:0007669"/>
    <property type="project" value="GOC"/>
</dbReference>
<comment type="caution">
    <text evidence="5">The sequence shown here is derived from an EMBL/GenBank/DDBJ whole genome shotgun (WGS) entry which is preliminary data.</text>
</comment>
<name>A0A1V4JPY9_PATFA</name>
<dbReference type="GO" id="GO:0006869">
    <property type="term" value="P:lipid transport"/>
    <property type="evidence" value="ECO:0007669"/>
    <property type="project" value="UniProtKB-UniRule"/>
</dbReference>
<gene>
    <name evidence="5" type="ORF">AV530_013586</name>
</gene>
<dbReference type="STRING" id="372326.A0A1V4JPY9"/>
<dbReference type="AlphaFoldDB" id="A0A1V4JPY9"/>
<dbReference type="PANTHER" id="PTHR15954">
    <property type="entry name" value="VACUOLAR PROTEIN SORTING-ASSOCIATED PROTEIN 51 HOMOLOG"/>
    <property type="match status" value="1"/>
</dbReference>
<dbReference type="GO" id="GO:0048193">
    <property type="term" value="P:Golgi vesicle transport"/>
    <property type="evidence" value="ECO:0007669"/>
    <property type="project" value="TreeGrafter"/>
</dbReference>
<evidence type="ECO:0000256" key="3">
    <source>
        <dbReference type="RuleBase" id="RU368010"/>
    </source>
</evidence>
<feature type="region of interest" description="Disordered" evidence="4">
    <location>
        <begin position="1"/>
        <end position="54"/>
    </location>
</feature>
<evidence type="ECO:0000256" key="4">
    <source>
        <dbReference type="SAM" id="MobiDB-lite"/>
    </source>
</evidence>
<dbReference type="GO" id="GO:0007030">
    <property type="term" value="P:Golgi organization"/>
    <property type="evidence" value="ECO:0007669"/>
    <property type="project" value="UniProtKB-UniRule"/>
</dbReference>
<keyword evidence="3" id="KW-0967">Endosome</keyword>
<feature type="compositionally biased region" description="Low complexity" evidence="4">
    <location>
        <begin position="38"/>
        <end position="50"/>
    </location>
</feature>
<protein>
    <recommendedName>
        <fullName evidence="2 3">Vacuolar protein sorting-associated protein 51 homolog</fullName>
    </recommendedName>
</protein>
<sequence>MAEAAGSGAGGSPEPGTGTGGGWRRPHGPLQRYYGPSAAETAEAAPDPADINGPHFDPEVFLNKLLAREAALGREIRALDSDMQTLLYENYNKFISATDTIRKMKVDFRRMEAEMDDLAANMAAISTSSARVSAALQDRHRRGAQLAGTARGRGGRAGVRG</sequence>
<organism evidence="5 6">
    <name type="scientific">Patagioenas fasciata monilis</name>
    <dbReference type="NCBI Taxonomy" id="372326"/>
    <lineage>
        <taxon>Eukaryota</taxon>
        <taxon>Metazoa</taxon>
        <taxon>Chordata</taxon>
        <taxon>Craniata</taxon>
        <taxon>Vertebrata</taxon>
        <taxon>Euteleostomi</taxon>
        <taxon>Archelosauria</taxon>
        <taxon>Archosauria</taxon>
        <taxon>Dinosauria</taxon>
        <taxon>Saurischia</taxon>
        <taxon>Theropoda</taxon>
        <taxon>Coelurosauria</taxon>
        <taxon>Aves</taxon>
        <taxon>Neognathae</taxon>
        <taxon>Neoaves</taxon>
        <taxon>Columbimorphae</taxon>
        <taxon>Columbiformes</taxon>
        <taxon>Columbidae</taxon>
        <taxon>Patagioenas</taxon>
    </lineage>
</organism>
<dbReference type="GO" id="GO:0015031">
    <property type="term" value="P:protein transport"/>
    <property type="evidence" value="ECO:0007669"/>
    <property type="project" value="UniProtKB-UniRule"/>
</dbReference>
<dbReference type="EMBL" id="LSYS01006880">
    <property type="protein sequence ID" value="OPJ74233.1"/>
    <property type="molecule type" value="Genomic_DNA"/>
</dbReference>
<keyword evidence="6" id="KW-1185">Reference proteome</keyword>
<reference evidence="5 6" key="1">
    <citation type="submission" date="2016-02" db="EMBL/GenBank/DDBJ databases">
        <title>Band-tailed pigeon sequencing and assembly.</title>
        <authorList>
            <person name="Soares A.E."/>
            <person name="Novak B.J."/>
            <person name="Rice E.S."/>
            <person name="O'Connell B."/>
            <person name="Chang D."/>
            <person name="Weber S."/>
            <person name="Shapiro B."/>
        </authorList>
    </citation>
    <scope>NUCLEOTIDE SEQUENCE [LARGE SCALE GENOMIC DNA]</scope>
    <source>
        <strain evidence="5">BTP2013</strain>
        <tissue evidence="5">Blood</tissue>
    </source>
</reference>
<accession>A0A1V4JPY9</accession>
<dbReference type="GO" id="GO:0000938">
    <property type="term" value="C:GARP complex"/>
    <property type="evidence" value="ECO:0007669"/>
    <property type="project" value="UniProtKB-UniRule"/>
</dbReference>
<comment type="function">
    <text evidence="3">Involved in retrograde transport from early and late endosomes to the late Golgi. The GARP complex is required for the maintenance of protein retrieval from endosomes to the TGN, acid hydrolase sorting, lysosome function, endosomal cholesterol traffic and autophagy. Acts as component of the EARP complex that is involved in endocytic recycling.</text>
</comment>
<proteinExistence type="inferred from homology"/>
<dbReference type="InterPro" id="IPR014812">
    <property type="entry name" value="Vps51"/>
</dbReference>
<keyword evidence="3" id="KW-0333">Golgi apparatus</keyword>
<feature type="region of interest" description="Disordered" evidence="4">
    <location>
        <begin position="140"/>
        <end position="161"/>
    </location>
</feature>
<dbReference type="GO" id="GO:0042147">
    <property type="term" value="P:retrograde transport, endosome to Golgi"/>
    <property type="evidence" value="ECO:0007669"/>
    <property type="project" value="UniProtKB-UniRule"/>
</dbReference>
<feature type="compositionally biased region" description="Gly residues" evidence="4">
    <location>
        <begin position="7"/>
        <end position="23"/>
    </location>
</feature>
<evidence type="ECO:0000313" key="5">
    <source>
        <dbReference type="EMBL" id="OPJ74233.1"/>
    </source>
</evidence>
<comment type="subunit">
    <text evidence="3">Component of the Golgi-associated retrograde protein (GARP) complex. Component of the endosome-associated retrograde protein (EARP) complex.</text>
</comment>
<dbReference type="GO" id="GO:1990745">
    <property type="term" value="C:EARP complex"/>
    <property type="evidence" value="ECO:0007669"/>
    <property type="project" value="UniProtKB-UniRule"/>
</dbReference>
<dbReference type="GO" id="GO:0007041">
    <property type="term" value="P:lysosomal transport"/>
    <property type="evidence" value="ECO:0007669"/>
    <property type="project" value="TreeGrafter"/>
</dbReference>
<dbReference type="OrthoDB" id="203678at2759"/>
<comment type="subcellular location">
    <subcellularLocation>
        <location evidence="3">Golgi apparatus</location>
        <location evidence="3">trans-Golgi network</location>
    </subcellularLocation>
    <subcellularLocation>
        <location evidence="3">Recycling endosome</location>
    </subcellularLocation>
    <text evidence="3">Localizes to the trans-Golgi network as part of the GARP complex, while it localizes to recycling endosomes as part of the EARP complex.</text>
</comment>
<feature type="compositionally biased region" description="Gly residues" evidence="4">
    <location>
        <begin position="151"/>
        <end position="161"/>
    </location>
</feature>
<dbReference type="GO" id="GO:0016020">
    <property type="term" value="C:membrane"/>
    <property type="evidence" value="ECO:0007669"/>
    <property type="project" value="TreeGrafter"/>
</dbReference>
<keyword evidence="3" id="KW-0813">Transport</keyword>
<keyword evidence="3" id="KW-0445">Lipid transport</keyword>